<accession>S4RQA0</accession>
<feature type="compositionally biased region" description="Basic and acidic residues" evidence="1">
    <location>
        <begin position="235"/>
        <end position="247"/>
    </location>
</feature>
<dbReference type="SMART" id="SM00751">
    <property type="entry name" value="BSD"/>
    <property type="match status" value="1"/>
</dbReference>
<reference evidence="3" key="2">
    <citation type="submission" date="2025-09" db="UniProtKB">
        <authorList>
            <consortium name="Ensembl"/>
        </authorList>
    </citation>
    <scope>IDENTIFICATION</scope>
</reference>
<dbReference type="GO" id="GO:0005737">
    <property type="term" value="C:cytoplasm"/>
    <property type="evidence" value="ECO:0007669"/>
    <property type="project" value="TreeGrafter"/>
</dbReference>
<dbReference type="GeneTree" id="ENSGT00390000009361"/>
<dbReference type="SUPFAM" id="SSF140383">
    <property type="entry name" value="BSD domain-like"/>
    <property type="match status" value="1"/>
</dbReference>
<feature type="compositionally biased region" description="Basic and acidic residues" evidence="1">
    <location>
        <begin position="209"/>
        <end position="221"/>
    </location>
</feature>
<dbReference type="InterPro" id="IPR035925">
    <property type="entry name" value="BSD_dom_sf"/>
</dbReference>
<evidence type="ECO:0000256" key="1">
    <source>
        <dbReference type="SAM" id="MobiDB-lite"/>
    </source>
</evidence>
<dbReference type="HOGENOM" id="CLU_053864_0_0_1"/>
<proteinExistence type="predicted"/>
<feature type="compositionally biased region" description="Low complexity" evidence="1">
    <location>
        <begin position="258"/>
        <end position="273"/>
    </location>
</feature>
<dbReference type="Ensembl" id="ENSPMAT00000007418.1">
    <property type="protein sequence ID" value="ENSPMAP00000007386.1"/>
    <property type="gene ID" value="ENSPMAG00000006670.1"/>
</dbReference>
<evidence type="ECO:0000259" key="2">
    <source>
        <dbReference type="PROSITE" id="PS50858"/>
    </source>
</evidence>
<dbReference type="PANTHER" id="PTHR16019">
    <property type="entry name" value="SYNAPSE-ASSOCIATED PROTEIN"/>
    <property type="match status" value="1"/>
</dbReference>
<dbReference type="PROSITE" id="PS50858">
    <property type="entry name" value="BSD"/>
    <property type="match status" value="1"/>
</dbReference>
<dbReference type="AlphaFoldDB" id="S4RQA0"/>
<dbReference type="InterPro" id="IPR005607">
    <property type="entry name" value="BSD_dom"/>
</dbReference>
<feature type="compositionally biased region" description="Polar residues" evidence="1">
    <location>
        <begin position="370"/>
        <end position="385"/>
    </location>
</feature>
<reference evidence="3" key="1">
    <citation type="submission" date="2025-08" db="UniProtKB">
        <authorList>
            <consortium name="Ensembl"/>
        </authorList>
    </citation>
    <scope>IDENTIFICATION</scope>
</reference>
<dbReference type="PANTHER" id="PTHR16019:SF5">
    <property type="entry name" value="BSD DOMAIN-CONTAINING PROTEIN 1"/>
    <property type="match status" value="1"/>
</dbReference>
<sequence>VCREAGGGWWGSWIHSTLETARSKSSEALEFIKRDLTEFTEVVQHDTTSTIAATASAMRDKLAADGSTDTGRKMKESLSSLFGVISDAFSPSPDRTLDCDEVALVATPDGSTEPYDRVKARLYSLQADPATYCNEPDGLQEHFMSWAESFSLEERKAETAELLVACPAIRALYTRLVPAAVSHLEFWHRYFYKVYQLEKDEARRADLMKRADPSSQDKELGWEDEESRVGHVRPSHPEADGTRHEPPSADAPHPPSSPAQTLSELTETALSSSGPPARHDSDKPTPSSPAADSRADAGAAPDALPPSASSETVTSSDTVTAETLVSRAAAAGDGGAGERRDSASPTPPPAAGKDEAVTDLRVLELRSDSGKSTPSNSAKIGSSTDISEDWEKEFELDMTEEEIQQALAKAEASGEMEGDWEDWE</sequence>
<dbReference type="OMA" id="TCFLCWF"/>
<feature type="region of interest" description="Disordered" evidence="1">
    <location>
        <begin position="209"/>
        <end position="391"/>
    </location>
</feature>
<dbReference type="Pfam" id="PF03909">
    <property type="entry name" value="BSD"/>
    <property type="match status" value="1"/>
</dbReference>
<organism evidence="3">
    <name type="scientific">Petromyzon marinus</name>
    <name type="common">Sea lamprey</name>
    <dbReference type="NCBI Taxonomy" id="7757"/>
    <lineage>
        <taxon>Eukaryota</taxon>
        <taxon>Metazoa</taxon>
        <taxon>Chordata</taxon>
        <taxon>Craniata</taxon>
        <taxon>Vertebrata</taxon>
        <taxon>Cyclostomata</taxon>
        <taxon>Hyperoartia</taxon>
        <taxon>Petromyzontiformes</taxon>
        <taxon>Petromyzontidae</taxon>
        <taxon>Petromyzon</taxon>
    </lineage>
</organism>
<feature type="compositionally biased region" description="Low complexity" evidence="1">
    <location>
        <begin position="284"/>
        <end position="331"/>
    </location>
</feature>
<dbReference type="InterPro" id="IPR051494">
    <property type="entry name" value="BSD_domain-containing"/>
</dbReference>
<protein>
    <submittedName>
        <fullName evidence="3">BSD domain containing 1</fullName>
    </submittedName>
</protein>
<dbReference type="Gene3D" id="1.10.3970.10">
    <property type="entry name" value="BSD domain"/>
    <property type="match status" value="1"/>
</dbReference>
<evidence type="ECO:0000313" key="3">
    <source>
        <dbReference type="Ensembl" id="ENSPMAP00000007386.1"/>
    </source>
</evidence>
<feature type="compositionally biased region" description="Basic and acidic residues" evidence="1">
    <location>
        <begin position="352"/>
        <end position="369"/>
    </location>
</feature>
<name>S4RQA0_PETMA</name>
<feature type="domain" description="BSD" evidence="2">
    <location>
        <begin position="146"/>
        <end position="198"/>
    </location>
</feature>